<evidence type="ECO:0000256" key="1">
    <source>
        <dbReference type="SAM" id="Phobius"/>
    </source>
</evidence>
<dbReference type="STRING" id="1798383.A3D78_05250"/>
<dbReference type="Proteomes" id="UP000176253">
    <property type="component" value="Unassembled WGS sequence"/>
</dbReference>
<gene>
    <name evidence="2" type="ORF">A3D78_05250</name>
</gene>
<proteinExistence type="predicted"/>
<accession>A0A1F5ZYV3</accession>
<feature type="transmembrane region" description="Helical" evidence="1">
    <location>
        <begin position="373"/>
        <end position="393"/>
    </location>
</feature>
<feature type="transmembrane region" description="Helical" evidence="1">
    <location>
        <begin position="293"/>
        <end position="314"/>
    </location>
</feature>
<keyword evidence="1" id="KW-0472">Membrane</keyword>
<reference evidence="2 3" key="1">
    <citation type="journal article" date="2016" name="Nat. Commun.">
        <title>Thousands of microbial genomes shed light on interconnected biogeochemical processes in an aquifer system.</title>
        <authorList>
            <person name="Anantharaman K."/>
            <person name="Brown C.T."/>
            <person name="Hug L.A."/>
            <person name="Sharon I."/>
            <person name="Castelle C.J."/>
            <person name="Probst A.J."/>
            <person name="Thomas B.C."/>
            <person name="Singh A."/>
            <person name="Wilkins M.J."/>
            <person name="Karaoz U."/>
            <person name="Brodie E.L."/>
            <person name="Williams K.H."/>
            <person name="Hubbard S.S."/>
            <person name="Banfield J.F."/>
        </authorList>
    </citation>
    <scope>NUCLEOTIDE SEQUENCE [LARGE SCALE GENOMIC DNA]</scope>
</reference>
<feature type="transmembrane region" description="Helical" evidence="1">
    <location>
        <begin position="172"/>
        <end position="193"/>
    </location>
</feature>
<dbReference type="AlphaFoldDB" id="A0A1F5ZYV3"/>
<keyword evidence="1" id="KW-1133">Transmembrane helix</keyword>
<feature type="transmembrane region" description="Helical" evidence="1">
    <location>
        <begin position="320"/>
        <end position="337"/>
    </location>
</feature>
<protein>
    <recommendedName>
        <fullName evidence="4">Glycosyltransferase RgtA/B/C/D-like domain-containing protein</fullName>
    </recommendedName>
</protein>
<feature type="transmembrane region" description="Helical" evidence="1">
    <location>
        <begin position="200"/>
        <end position="227"/>
    </location>
</feature>
<feature type="transmembrane region" description="Helical" evidence="1">
    <location>
        <begin position="135"/>
        <end position="152"/>
    </location>
</feature>
<feature type="transmembrane region" description="Helical" evidence="1">
    <location>
        <begin position="107"/>
        <end position="128"/>
    </location>
</feature>
<evidence type="ECO:0000313" key="3">
    <source>
        <dbReference type="Proteomes" id="UP000176253"/>
    </source>
</evidence>
<keyword evidence="1" id="KW-0812">Transmembrane</keyword>
<evidence type="ECO:0008006" key="4">
    <source>
        <dbReference type="Google" id="ProtNLM"/>
    </source>
</evidence>
<feature type="transmembrane region" description="Helical" evidence="1">
    <location>
        <begin position="247"/>
        <end position="266"/>
    </location>
</feature>
<name>A0A1F5ZYV3_9BACT</name>
<evidence type="ECO:0000313" key="2">
    <source>
        <dbReference type="EMBL" id="OGG17631.1"/>
    </source>
</evidence>
<feature type="transmembrane region" description="Helical" evidence="1">
    <location>
        <begin position="349"/>
        <end position="367"/>
    </location>
</feature>
<comment type="caution">
    <text evidence="2">The sequence shown here is derived from an EMBL/GenBank/DDBJ whole genome shotgun (WGS) entry which is preliminary data.</text>
</comment>
<dbReference type="EMBL" id="MFJM01000031">
    <property type="protein sequence ID" value="OGG17631.1"/>
    <property type="molecule type" value="Genomic_DNA"/>
</dbReference>
<feature type="transmembrane region" description="Helical" evidence="1">
    <location>
        <begin position="12"/>
        <end position="34"/>
    </location>
</feature>
<sequence>MLIKMKFKRFYFLNILFFIITTATILTLNIFPLYTLAKRSPAGRTYALIHNNVQDFYFYQSLMNQGTSGNWIIYDPYTTETHKSSIIFSYFTWAGKLSQLLQIPHAYTYHAIRIIAGIFFFITAYRLIIMLKLPYPHLIYFFFLFAAPFFKGDTPYMYWWTGMDPVRRAAYLPHHMFGGFLLIVSVILILRFFSSKKIKYLLYALPLALFMSFIHTPSLIILLIVLPPTLLFYIVLNLKNWKLLIGNYWYLFVYWIIGLLSLSFMVSQTQKGFPWNQYLLWERNLQYPLDKELIGALGILFPFALTGTVISLLSKKFDRIFIACWFAVPILLIPAAGKLGMSNIRLIQGIPYLSMSILAVLGLEYLIKLIRKLFVFCSPAIALATVGLLFFAYSYREIVWSVKDQIREYSPIFGNTYLDNRLFAAFDFINKNYPPKTTSVSTFYAGNYLPVYTHTVSFIGHNGYTYNVDRKEPEVAKLFTMKMAEREAKSFLMDNKITLVFQGPEEKQFYPDYLYPNILKPVYDREEATIYEMK</sequence>
<organism evidence="2 3">
    <name type="scientific">Candidatus Gottesmanbacteria bacterium RIFCSPHIGHO2_02_FULL_39_14</name>
    <dbReference type="NCBI Taxonomy" id="1798383"/>
    <lineage>
        <taxon>Bacteria</taxon>
        <taxon>Candidatus Gottesmaniibacteriota</taxon>
    </lineage>
</organism>